<gene>
    <name evidence="6" type="primary">LOC104610868</name>
</gene>
<sequence>MAYDCGFPRPHGDLFKLGFPQAVLTSLPTVHYWEMFPVHGESVVSGEDYRGKRVLVVGCGNFGMEVSLDLCNHEAFPSMVVRSLLKNSTGKTLVLDIGAPLKIKSRDINIVTGIKRFNRDSVELVDGENLMLIQLFWQLALEESEFFSKNGLPKTPFPNGWKIEAVMNYFIQLKPQSNVYEAETMIEDEAQEMAKLIYAKVSQQANDKPSLHLKDVLVIFEVLLIGAELEILTDSDSSF</sequence>
<dbReference type="SUPFAM" id="SSF51905">
    <property type="entry name" value="FAD/NAD(P)-binding domain"/>
    <property type="match status" value="1"/>
</dbReference>
<dbReference type="PANTHER" id="PTHR43539:SF11">
    <property type="entry name" value="INDOLE-3-PYRUVATE MONOOXYGENASE YUCCA8-RELATED"/>
    <property type="match status" value="1"/>
</dbReference>
<dbReference type="GeneID" id="104610868"/>
<dbReference type="Gene3D" id="3.50.50.60">
    <property type="entry name" value="FAD/NAD(P)-binding domain"/>
    <property type="match status" value="1"/>
</dbReference>
<dbReference type="GO" id="GO:0009851">
    <property type="term" value="P:auxin biosynthetic process"/>
    <property type="evidence" value="ECO:0000318"/>
    <property type="project" value="GO_Central"/>
</dbReference>
<dbReference type="Proteomes" id="UP000189703">
    <property type="component" value="Unplaced"/>
</dbReference>
<evidence type="ECO:0000256" key="4">
    <source>
        <dbReference type="ARBA" id="ARBA00047707"/>
    </source>
</evidence>
<comment type="catalytic activity">
    <reaction evidence="4">
        <text>indole-3-pyruvate + NADPH + O2 + H(+) = (indol-3-yl)acetate + CO2 + NADP(+) + H2O</text>
        <dbReference type="Rhea" id="RHEA:34331"/>
        <dbReference type="ChEBI" id="CHEBI:15377"/>
        <dbReference type="ChEBI" id="CHEBI:15378"/>
        <dbReference type="ChEBI" id="CHEBI:15379"/>
        <dbReference type="ChEBI" id="CHEBI:16526"/>
        <dbReference type="ChEBI" id="CHEBI:17640"/>
        <dbReference type="ChEBI" id="CHEBI:30854"/>
        <dbReference type="ChEBI" id="CHEBI:57783"/>
        <dbReference type="ChEBI" id="CHEBI:58349"/>
        <dbReference type="EC" id="1.14.13.168"/>
    </reaction>
</comment>
<reference evidence="6" key="1">
    <citation type="submission" date="2025-08" db="UniProtKB">
        <authorList>
            <consortium name="RefSeq"/>
        </authorList>
    </citation>
    <scope>IDENTIFICATION</scope>
</reference>
<dbReference type="InterPro" id="IPR050982">
    <property type="entry name" value="Auxin_biosynth/cation_transpt"/>
</dbReference>
<dbReference type="KEGG" id="nnu:104610868"/>
<evidence type="ECO:0000256" key="2">
    <source>
        <dbReference type="ARBA" id="ARBA00023002"/>
    </source>
</evidence>
<dbReference type="AlphaFoldDB" id="A0A1U8B550"/>
<dbReference type="GO" id="GO:0103075">
    <property type="term" value="F:indole-3-pyruvate monooxygenase activity"/>
    <property type="evidence" value="ECO:0007669"/>
    <property type="project" value="UniProtKB-EC"/>
</dbReference>
<dbReference type="RefSeq" id="XP_010275991.1">
    <property type="nucleotide sequence ID" value="XM_010277689.1"/>
</dbReference>
<name>A0A1U8B550_NELNU</name>
<dbReference type="eggNOG" id="KOG1399">
    <property type="taxonomic scope" value="Eukaryota"/>
</dbReference>
<keyword evidence="2" id="KW-0560">Oxidoreductase</keyword>
<dbReference type="OrthoDB" id="66881at2759"/>
<evidence type="ECO:0000256" key="1">
    <source>
        <dbReference type="ARBA" id="ARBA00009183"/>
    </source>
</evidence>
<dbReference type="GO" id="GO:0050660">
    <property type="term" value="F:flavin adenine dinucleotide binding"/>
    <property type="evidence" value="ECO:0000318"/>
    <property type="project" value="GO_Central"/>
</dbReference>
<evidence type="ECO:0000313" key="6">
    <source>
        <dbReference type="RefSeq" id="XP_010275991.1"/>
    </source>
</evidence>
<comment type="similarity">
    <text evidence="1">Belongs to the FMO family.</text>
</comment>
<accession>A0A1U8B550</accession>
<dbReference type="EC" id="1.14.13.168" evidence="3"/>
<keyword evidence="6" id="KW-0503">Monooxygenase</keyword>
<dbReference type="GO" id="GO:0004497">
    <property type="term" value="F:monooxygenase activity"/>
    <property type="evidence" value="ECO:0000318"/>
    <property type="project" value="GO_Central"/>
</dbReference>
<keyword evidence="5" id="KW-1185">Reference proteome</keyword>
<evidence type="ECO:0000256" key="3">
    <source>
        <dbReference type="ARBA" id="ARBA00039148"/>
    </source>
</evidence>
<dbReference type="InParanoid" id="A0A1U8B550"/>
<proteinExistence type="inferred from homology"/>
<dbReference type="InterPro" id="IPR036188">
    <property type="entry name" value="FAD/NAD-bd_sf"/>
</dbReference>
<organism evidence="5 6">
    <name type="scientific">Nelumbo nucifera</name>
    <name type="common">Sacred lotus</name>
    <dbReference type="NCBI Taxonomy" id="4432"/>
    <lineage>
        <taxon>Eukaryota</taxon>
        <taxon>Viridiplantae</taxon>
        <taxon>Streptophyta</taxon>
        <taxon>Embryophyta</taxon>
        <taxon>Tracheophyta</taxon>
        <taxon>Spermatophyta</taxon>
        <taxon>Magnoliopsida</taxon>
        <taxon>Proteales</taxon>
        <taxon>Nelumbonaceae</taxon>
        <taxon>Nelumbo</taxon>
    </lineage>
</organism>
<dbReference type="STRING" id="4432.A0A1U8B550"/>
<evidence type="ECO:0000313" key="5">
    <source>
        <dbReference type="Proteomes" id="UP000189703"/>
    </source>
</evidence>
<dbReference type="PANTHER" id="PTHR43539">
    <property type="entry name" value="FLAVIN-BINDING MONOOXYGENASE-LIKE PROTEIN (AFU_ORTHOLOGUE AFUA_4G09220)"/>
    <property type="match status" value="1"/>
</dbReference>
<protein>
    <recommendedName>
        <fullName evidence="3">indole-3-pyruvate monooxygenase</fullName>
        <ecNumber evidence="3">1.14.13.168</ecNumber>
    </recommendedName>
</protein>